<dbReference type="RefSeq" id="WP_191712423.1">
    <property type="nucleotide sequence ID" value="NZ_JACSPX010000001.1"/>
</dbReference>
<evidence type="ECO:0000259" key="4">
    <source>
        <dbReference type="Pfam" id="PF01408"/>
    </source>
</evidence>
<dbReference type="Pfam" id="PF22725">
    <property type="entry name" value="GFO_IDH_MocA_C3"/>
    <property type="match status" value="1"/>
</dbReference>
<comment type="similarity">
    <text evidence="1">Belongs to the Gfo/Idh/MocA family.</text>
</comment>
<proteinExistence type="inferred from homology"/>
<dbReference type="Proteomes" id="UP000611521">
    <property type="component" value="Unassembled WGS sequence"/>
</dbReference>
<dbReference type="Gene3D" id="3.30.360.10">
    <property type="entry name" value="Dihydrodipicolinate Reductase, domain 2"/>
    <property type="match status" value="1"/>
</dbReference>
<dbReference type="InterPro" id="IPR055170">
    <property type="entry name" value="GFO_IDH_MocA-like_dom"/>
</dbReference>
<evidence type="ECO:0000313" key="7">
    <source>
        <dbReference type="Proteomes" id="UP000611521"/>
    </source>
</evidence>
<dbReference type="SUPFAM" id="SSF51735">
    <property type="entry name" value="NAD(P)-binding Rossmann-fold domains"/>
    <property type="match status" value="1"/>
</dbReference>
<gene>
    <name evidence="6" type="ORF">H9633_05830</name>
</gene>
<keyword evidence="7" id="KW-1185">Reference proteome</keyword>
<feature type="domain" description="GFO/IDH/MocA-like oxidoreductase" evidence="5">
    <location>
        <begin position="155"/>
        <end position="264"/>
    </location>
</feature>
<protein>
    <submittedName>
        <fullName evidence="6">Gfo/Idh/MocA family oxidoreductase</fullName>
    </submittedName>
</protein>
<dbReference type="PANTHER" id="PTHR22604">
    <property type="entry name" value="OXIDOREDUCTASES"/>
    <property type="match status" value="1"/>
</dbReference>
<dbReference type="PANTHER" id="PTHR22604:SF105">
    <property type="entry name" value="TRANS-1,2-DIHYDROBENZENE-1,2-DIOL DEHYDROGENASE"/>
    <property type="match status" value="1"/>
</dbReference>
<evidence type="ECO:0000313" key="6">
    <source>
        <dbReference type="EMBL" id="MBD8011814.1"/>
    </source>
</evidence>
<sequence>MTAPLLTMPTPRTAPLRGGPVLNWGVTAPGGIATDFVHALHTHTDQRVIAVASRSVDRAHEFARRHSIARVHEDYAALYDDEQVQIVYIAAPHSEHRRLALDAIAAGRHVLIEKPIAVSADEARDIAAAARAAGVFAMEAMWTRFLPQTDVMLHLHEDGVIGDPRLVIADLGFAADPRAGGRLFDPALGGGALLDLGVYPVWLSHLWLGAPTAITARGTLTASGVDQQSALVLDYASGAQALLSASIRVTSPGSASVSGSQGGLQVDPSFVFPGGFSAEHGDARGRFVDVSGLTHRDGMAWQAAAVAQHIDDGLRESPLHPLRTSIDVLATIDEARRQLAITA</sequence>
<evidence type="ECO:0000259" key="5">
    <source>
        <dbReference type="Pfam" id="PF22725"/>
    </source>
</evidence>
<dbReference type="EMBL" id="JACSPX010000001">
    <property type="protein sequence ID" value="MBD8011814.1"/>
    <property type="molecule type" value="Genomic_DNA"/>
</dbReference>
<evidence type="ECO:0000256" key="3">
    <source>
        <dbReference type="ARBA" id="ARBA00023027"/>
    </source>
</evidence>
<dbReference type="InterPro" id="IPR050984">
    <property type="entry name" value="Gfo/Idh/MocA_domain"/>
</dbReference>
<comment type="caution">
    <text evidence="6">The sequence shown here is derived from an EMBL/GenBank/DDBJ whole genome shotgun (WGS) entry which is preliminary data.</text>
</comment>
<name>A0ABR8W459_9MICO</name>
<keyword evidence="2" id="KW-0560">Oxidoreductase</keyword>
<evidence type="ECO:0000256" key="2">
    <source>
        <dbReference type="ARBA" id="ARBA00023002"/>
    </source>
</evidence>
<dbReference type="InterPro" id="IPR036291">
    <property type="entry name" value="NAD(P)-bd_dom_sf"/>
</dbReference>
<accession>A0ABR8W459</accession>
<feature type="domain" description="Gfo/Idh/MocA-like oxidoreductase N-terminal" evidence="4">
    <location>
        <begin position="29"/>
        <end position="138"/>
    </location>
</feature>
<dbReference type="Pfam" id="PF01408">
    <property type="entry name" value="GFO_IDH_MocA"/>
    <property type="match status" value="1"/>
</dbReference>
<dbReference type="Gene3D" id="3.40.50.720">
    <property type="entry name" value="NAD(P)-binding Rossmann-like Domain"/>
    <property type="match status" value="1"/>
</dbReference>
<organism evidence="6 7">
    <name type="scientific">Microbacterium commune</name>
    <dbReference type="NCBI Taxonomy" id="2762219"/>
    <lineage>
        <taxon>Bacteria</taxon>
        <taxon>Bacillati</taxon>
        <taxon>Actinomycetota</taxon>
        <taxon>Actinomycetes</taxon>
        <taxon>Micrococcales</taxon>
        <taxon>Microbacteriaceae</taxon>
        <taxon>Microbacterium</taxon>
    </lineage>
</organism>
<evidence type="ECO:0000256" key="1">
    <source>
        <dbReference type="ARBA" id="ARBA00010928"/>
    </source>
</evidence>
<reference evidence="6 7" key="1">
    <citation type="submission" date="2020-08" db="EMBL/GenBank/DDBJ databases">
        <title>A Genomic Blueprint of the Chicken Gut Microbiome.</title>
        <authorList>
            <person name="Gilroy R."/>
            <person name="Ravi A."/>
            <person name="Getino M."/>
            <person name="Pursley I."/>
            <person name="Horton D.L."/>
            <person name="Alikhan N.-F."/>
            <person name="Baker D."/>
            <person name="Gharbi K."/>
            <person name="Hall N."/>
            <person name="Watson M."/>
            <person name="Adriaenssens E.M."/>
            <person name="Foster-Nyarko E."/>
            <person name="Jarju S."/>
            <person name="Secka A."/>
            <person name="Antonio M."/>
            <person name="Oren A."/>
            <person name="Chaudhuri R."/>
            <person name="La Ragione R.M."/>
            <person name="Hildebrand F."/>
            <person name="Pallen M.J."/>
        </authorList>
    </citation>
    <scope>NUCLEOTIDE SEQUENCE [LARGE SCALE GENOMIC DNA]</scope>
    <source>
        <strain evidence="6 7">Re1</strain>
    </source>
</reference>
<keyword evidence="3" id="KW-0520">NAD</keyword>
<dbReference type="InterPro" id="IPR000683">
    <property type="entry name" value="Gfo/Idh/MocA-like_OxRdtase_N"/>
</dbReference>
<dbReference type="SUPFAM" id="SSF55347">
    <property type="entry name" value="Glyceraldehyde-3-phosphate dehydrogenase-like, C-terminal domain"/>
    <property type="match status" value="1"/>
</dbReference>